<keyword evidence="1" id="KW-1133">Transmembrane helix</keyword>
<keyword evidence="1" id="KW-0472">Membrane</keyword>
<reference evidence="2 3" key="1">
    <citation type="journal article" date="2014" name="Agronomy (Basel)">
        <title>A Draft Genome Sequence for Ensete ventricosum, the Drought-Tolerant Tree Against Hunger.</title>
        <authorList>
            <person name="Harrison J."/>
            <person name="Moore K.A."/>
            <person name="Paszkiewicz K."/>
            <person name="Jones T."/>
            <person name="Grant M."/>
            <person name="Ambacheew D."/>
            <person name="Muzemil S."/>
            <person name="Studholme D.J."/>
        </authorList>
    </citation>
    <scope>NUCLEOTIDE SEQUENCE [LARGE SCALE GENOMIC DNA]</scope>
</reference>
<dbReference type="EMBL" id="AMZH03011227">
    <property type="protein sequence ID" value="RRT53268.1"/>
    <property type="molecule type" value="Genomic_DNA"/>
</dbReference>
<sequence>MASAVVGLSSTAKGERVDQPYGSTLAVSTIAGLGSTAKGERIRLSDFQYSGSWLRHQGWESRCALMAFAITSFITLIVAYNNWRGIT</sequence>
<evidence type="ECO:0000313" key="3">
    <source>
        <dbReference type="Proteomes" id="UP000287651"/>
    </source>
</evidence>
<dbReference type="Proteomes" id="UP000287651">
    <property type="component" value="Unassembled WGS sequence"/>
</dbReference>
<evidence type="ECO:0000256" key="1">
    <source>
        <dbReference type="SAM" id="Phobius"/>
    </source>
</evidence>
<name>A0A426YNH3_ENSVE</name>
<evidence type="ECO:0000313" key="2">
    <source>
        <dbReference type="EMBL" id="RRT53268.1"/>
    </source>
</evidence>
<protein>
    <submittedName>
        <fullName evidence="2">Uncharacterized protein</fullName>
    </submittedName>
</protein>
<accession>A0A426YNH3</accession>
<feature type="transmembrane region" description="Helical" evidence="1">
    <location>
        <begin position="63"/>
        <end position="83"/>
    </location>
</feature>
<dbReference type="AlphaFoldDB" id="A0A426YNH3"/>
<organism evidence="2 3">
    <name type="scientific">Ensete ventricosum</name>
    <name type="common">Abyssinian banana</name>
    <name type="synonym">Musa ensete</name>
    <dbReference type="NCBI Taxonomy" id="4639"/>
    <lineage>
        <taxon>Eukaryota</taxon>
        <taxon>Viridiplantae</taxon>
        <taxon>Streptophyta</taxon>
        <taxon>Embryophyta</taxon>
        <taxon>Tracheophyta</taxon>
        <taxon>Spermatophyta</taxon>
        <taxon>Magnoliopsida</taxon>
        <taxon>Liliopsida</taxon>
        <taxon>Zingiberales</taxon>
        <taxon>Musaceae</taxon>
        <taxon>Ensete</taxon>
    </lineage>
</organism>
<comment type="caution">
    <text evidence="2">The sequence shown here is derived from an EMBL/GenBank/DDBJ whole genome shotgun (WGS) entry which is preliminary data.</text>
</comment>
<proteinExistence type="predicted"/>
<gene>
    <name evidence="2" type="ORF">B296_00021969</name>
</gene>
<keyword evidence="1" id="KW-0812">Transmembrane</keyword>